<dbReference type="InterPro" id="IPR002132">
    <property type="entry name" value="Ribosomal_uL5"/>
</dbReference>
<evidence type="ECO:0000256" key="5">
    <source>
        <dbReference type="HAMAP-Rule" id="MF_01333"/>
    </source>
</evidence>
<dbReference type="GO" id="GO:1990904">
    <property type="term" value="C:ribonucleoprotein complex"/>
    <property type="evidence" value="ECO:0007669"/>
    <property type="project" value="UniProtKB-KW"/>
</dbReference>
<evidence type="ECO:0000256" key="3">
    <source>
        <dbReference type="ARBA" id="ARBA00023274"/>
    </source>
</evidence>
<dbReference type="Pfam" id="PF00281">
    <property type="entry name" value="Ribosomal_L5"/>
    <property type="match status" value="1"/>
</dbReference>
<evidence type="ECO:0000313" key="10">
    <source>
        <dbReference type="Proteomes" id="UP000182860"/>
    </source>
</evidence>
<dbReference type="GO" id="GO:0000049">
    <property type="term" value="F:tRNA binding"/>
    <property type="evidence" value="ECO:0007669"/>
    <property type="project" value="UniProtKB-UniRule"/>
</dbReference>
<protein>
    <recommendedName>
        <fullName evidence="4 5">Large ribosomal subunit protein uL5</fullName>
    </recommendedName>
</protein>
<accession>A0A1J4T5Q9</accession>
<proteinExistence type="inferred from homology"/>
<dbReference type="GO" id="GO:0005840">
    <property type="term" value="C:ribosome"/>
    <property type="evidence" value="ECO:0007669"/>
    <property type="project" value="UniProtKB-KW"/>
</dbReference>
<dbReference type="Proteomes" id="UP000182860">
    <property type="component" value="Unassembled WGS sequence"/>
</dbReference>
<dbReference type="PROSITE" id="PS00358">
    <property type="entry name" value="RIBOSOMAL_L5"/>
    <property type="match status" value="1"/>
</dbReference>
<organism evidence="9 10">
    <name type="scientific">Candidatus Falkowbacteria bacterium CG1_02_41_21</name>
    <dbReference type="NCBI Taxonomy" id="1805147"/>
    <lineage>
        <taxon>Bacteria</taxon>
        <taxon>Candidatus Falkowiibacteriota</taxon>
    </lineage>
</organism>
<keyword evidence="5" id="KW-0820">tRNA-binding</keyword>
<dbReference type="PANTHER" id="PTHR11994">
    <property type="entry name" value="60S RIBOSOMAL PROTEIN L11-RELATED"/>
    <property type="match status" value="1"/>
</dbReference>
<name>A0A1J4T5Q9_9BACT</name>
<comment type="caution">
    <text evidence="9">The sequence shown here is derived from an EMBL/GenBank/DDBJ whole genome shotgun (WGS) entry which is preliminary data.</text>
</comment>
<evidence type="ECO:0000256" key="2">
    <source>
        <dbReference type="ARBA" id="ARBA00022980"/>
    </source>
</evidence>
<feature type="domain" description="Large ribosomal subunit protein uL5 C-terminal" evidence="8">
    <location>
        <begin position="84"/>
        <end position="176"/>
    </location>
</feature>
<comment type="subunit">
    <text evidence="5">Part of the 50S ribosomal subunit; part of the 5S rRNA/L5/L18/L25 subcomplex. Contacts the 5S rRNA and the P site tRNA. Forms a bridge to the 30S subunit in the 70S ribosome.</text>
</comment>
<dbReference type="SUPFAM" id="SSF55282">
    <property type="entry name" value="RL5-like"/>
    <property type="match status" value="1"/>
</dbReference>
<dbReference type="GO" id="GO:0003735">
    <property type="term" value="F:structural constituent of ribosome"/>
    <property type="evidence" value="ECO:0007669"/>
    <property type="project" value="InterPro"/>
</dbReference>
<keyword evidence="3 5" id="KW-0687">Ribonucleoprotein</keyword>
<evidence type="ECO:0000256" key="6">
    <source>
        <dbReference type="RuleBase" id="RU003930"/>
    </source>
</evidence>
<keyword evidence="5" id="KW-0694">RNA-binding</keyword>
<dbReference type="EMBL" id="MNUV01000040">
    <property type="protein sequence ID" value="OIO07420.1"/>
    <property type="molecule type" value="Genomic_DNA"/>
</dbReference>
<feature type="domain" description="Large ribosomal subunit protein uL5 N-terminal" evidence="7">
    <location>
        <begin position="26"/>
        <end position="79"/>
    </location>
</feature>
<dbReference type="InterPro" id="IPR022803">
    <property type="entry name" value="Ribosomal_uL5_dom_sf"/>
</dbReference>
<dbReference type="NCBIfam" id="NF000585">
    <property type="entry name" value="PRK00010.1"/>
    <property type="match status" value="1"/>
</dbReference>
<evidence type="ECO:0000313" key="9">
    <source>
        <dbReference type="EMBL" id="OIO07420.1"/>
    </source>
</evidence>
<dbReference type="Gene3D" id="3.30.1440.10">
    <property type="match status" value="1"/>
</dbReference>
<evidence type="ECO:0000256" key="1">
    <source>
        <dbReference type="ARBA" id="ARBA00008553"/>
    </source>
</evidence>
<gene>
    <name evidence="5" type="primary">rplE</name>
    <name evidence="9" type="ORF">AUJ35_02175</name>
</gene>
<evidence type="ECO:0000256" key="4">
    <source>
        <dbReference type="ARBA" id="ARBA00035245"/>
    </source>
</evidence>
<comment type="similarity">
    <text evidence="1 5 6">Belongs to the universal ribosomal protein uL5 family.</text>
</comment>
<dbReference type="GO" id="GO:0006412">
    <property type="term" value="P:translation"/>
    <property type="evidence" value="ECO:0007669"/>
    <property type="project" value="UniProtKB-UniRule"/>
</dbReference>
<reference evidence="9 10" key="1">
    <citation type="journal article" date="2016" name="Environ. Microbiol.">
        <title>Genomic resolution of a cold subsurface aquifer community provides metabolic insights for novel microbes adapted to high CO concentrations.</title>
        <authorList>
            <person name="Probst A.J."/>
            <person name="Castelle C.J."/>
            <person name="Singh A."/>
            <person name="Brown C.T."/>
            <person name="Anantharaman K."/>
            <person name="Sharon I."/>
            <person name="Hug L.A."/>
            <person name="Burstein D."/>
            <person name="Emerson J.B."/>
            <person name="Thomas B.C."/>
            <person name="Banfield J.F."/>
        </authorList>
    </citation>
    <scope>NUCLEOTIDE SEQUENCE [LARGE SCALE GENOMIC DNA]</scope>
    <source>
        <strain evidence="9">CG1_02_41_21</strain>
    </source>
</reference>
<dbReference type="InterPro" id="IPR031309">
    <property type="entry name" value="Ribosomal_uL5_C"/>
</dbReference>
<keyword evidence="2 5" id="KW-0689">Ribosomal protein</keyword>
<dbReference type="HAMAP" id="MF_01333_B">
    <property type="entry name" value="Ribosomal_uL5_B"/>
    <property type="match status" value="1"/>
</dbReference>
<dbReference type="FunFam" id="3.30.1440.10:FF:000001">
    <property type="entry name" value="50S ribosomal protein L5"/>
    <property type="match status" value="1"/>
</dbReference>
<sequence length="179" mass="20466">MRLKEKYKKEILPALKKELGLKNDYLAPKIEKVVLNVGFGKHTKEKEYAAIVVKTLTKITGQKPVLTKAKKAISAFKIREGMIIGALVTLRGDRMYDFVERLVNITFPRVRDFRGILENIIDHDGNLTIGFKEHLPFPEIKQEDIDHIHGLEITIVTSTQNRAAALELFRLLGFPFKKN</sequence>
<evidence type="ECO:0000259" key="8">
    <source>
        <dbReference type="Pfam" id="PF00673"/>
    </source>
</evidence>
<dbReference type="PIRSF" id="PIRSF002161">
    <property type="entry name" value="Ribosomal_L5"/>
    <property type="match status" value="1"/>
</dbReference>
<dbReference type="AlphaFoldDB" id="A0A1J4T5Q9"/>
<dbReference type="InterPro" id="IPR020929">
    <property type="entry name" value="Ribosomal_uL5_CS"/>
</dbReference>
<evidence type="ECO:0000259" key="7">
    <source>
        <dbReference type="Pfam" id="PF00281"/>
    </source>
</evidence>
<comment type="function">
    <text evidence="5">This is 1 of the proteins that bind and probably mediate the attachment of the 5S RNA into the large ribosomal subunit, where it forms part of the central protuberance. In the 70S ribosome it contacts protein S13 of the 30S subunit (bridge B1b), connecting the 2 subunits; this bridge is implicated in subunit movement. Contacts the P site tRNA; the 5S rRNA and some of its associated proteins might help stabilize positioning of ribosome-bound tRNAs.</text>
</comment>
<keyword evidence="5" id="KW-0699">rRNA-binding</keyword>
<dbReference type="Pfam" id="PF00673">
    <property type="entry name" value="Ribosomal_L5_C"/>
    <property type="match status" value="1"/>
</dbReference>
<dbReference type="InterPro" id="IPR031310">
    <property type="entry name" value="Ribosomal_uL5_N"/>
</dbReference>
<dbReference type="GO" id="GO:0019843">
    <property type="term" value="F:rRNA binding"/>
    <property type="evidence" value="ECO:0007669"/>
    <property type="project" value="UniProtKB-UniRule"/>
</dbReference>
<dbReference type="InterPro" id="IPR020930">
    <property type="entry name" value="Ribosomal_uL5_bac-type"/>
</dbReference>